<sequence>VSLRINKFDNLQKWLNAEYSIYSLYAGEYQPKYEV</sequence>
<name>A0A383EEX5_9ZZZZ</name>
<protein>
    <submittedName>
        <fullName evidence="1">Uncharacterized protein</fullName>
    </submittedName>
</protein>
<feature type="non-terminal residue" evidence="1">
    <location>
        <position position="1"/>
    </location>
</feature>
<reference evidence="1" key="1">
    <citation type="submission" date="2018-05" db="EMBL/GenBank/DDBJ databases">
        <authorList>
            <person name="Lanie J.A."/>
            <person name="Ng W.-L."/>
            <person name="Kazmierczak K.M."/>
            <person name="Andrzejewski T.M."/>
            <person name="Davidsen T.M."/>
            <person name="Wayne K.J."/>
            <person name="Tettelin H."/>
            <person name="Glass J.I."/>
            <person name="Rusch D."/>
            <person name="Podicherti R."/>
            <person name="Tsui H.-C.T."/>
            <person name="Winkler M.E."/>
        </authorList>
    </citation>
    <scope>NUCLEOTIDE SEQUENCE</scope>
</reference>
<evidence type="ECO:0000313" key="1">
    <source>
        <dbReference type="EMBL" id="SVE55412.1"/>
    </source>
</evidence>
<dbReference type="EMBL" id="UINC01225374">
    <property type="protein sequence ID" value="SVE55412.1"/>
    <property type="molecule type" value="Genomic_DNA"/>
</dbReference>
<proteinExistence type="predicted"/>
<dbReference type="AlphaFoldDB" id="A0A383EEX5"/>
<organism evidence="1">
    <name type="scientific">marine metagenome</name>
    <dbReference type="NCBI Taxonomy" id="408172"/>
    <lineage>
        <taxon>unclassified sequences</taxon>
        <taxon>metagenomes</taxon>
        <taxon>ecological metagenomes</taxon>
    </lineage>
</organism>
<gene>
    <name evidence="1" type="ORF">METZ01_LOCUS508266</name>
</gene>
<accession>A0A383EEX5</accession>